<accession>A0A8H8A1V1</accession>
<feature type="region of interest" description="Disordered" evidence="1">
    <location>
        <begin position="1"/>
        <end position="146"/>
    </location>
</feature>
<gene>
    <name evidence="2" type="ORF">BJ554DRAFT_6919</name>
</gene>
<feature type="compositionally biased region" description="Basic and acidic residues" evidence="1">
    <location>
        <begin position="29"/>
        <end position="39"/>
    </location>
</feature>
<feature type="non-terminal residue" evidence="2">
    <location>
        <position position="1"/>
    </location>
</feature>
<feature type="non-terminal residue" evidence="2">
    <location>
        <position position="146"/>
    </location>
</feature>
<feature type="compositionally biased region" description="Basic and acidic residues" evidence="1">
    <location>
        <begin position="112"/>
        <end position="121"/>
    </location>
</feature>
<evidence type="ECO:0000256" key="1">
    <source>
        <dbReference type="SAM" id="MobiDB-lite"/>
    </source>
</evidence>
<proteinExistence type="predicted"/>
<keyword evidence="3" id="KW-1185">Reference proteome</keyword>
<comment type="caution">
    <text evidence="2">The sequence shown here is derived from an EMBL/GenBank/DDBJ whole genome shotgun (WGS) entry which is preliminary data.</text>
</comment>
<sequence>HLKKEAGFSSNFLGGSHDPGRVLAGVPRLLREPDERLDVPAETAEEERPTRRIPEAVPSRPAMPQPGFQQLPSQPDAAGDAVPPAPEADPPLHSQRQRRPRLRASGAGGRGEAARRRERGGEGQGEPGETGADHEGARFWTASPGF</sequence>
<reference evidence="2 3" key="1">
    <citation type="journal article" name="Sci. Rep.">
        <title>Genome-scale phylogenetic analyses confirm Olpidium as the closest living zoosporic fungus to the non-flagellated, terrestrial fungi.</title>
        <authorList>
            <person name="Chang Y."/>
            <person name="Rochon D."/>
            <person name="Sekimoto S."/>
            <person name="Wang Y."/>
            <person name="Chovatia M."/>
            <person name="Sandor L."/>
            <person name="Salamov A."/>
            <person name="Grigoriev I.V."/>
            <person name="Stajich J.E."/>
            <person name="Spatafora J.W."/>
        </authorList>
    </citation>
    <scope>NUCLEOTIDE SEQUENCE [LARGE SCALE GENOMIC DNA]</scope>
    <source>
        <strain evidence="2">S191</strain>
    </source>
</reference>
<evidence type="ECO:0000313" key="3">
    <source>
        <dbReference type="Proteomes" id="UP000673691"/>
    </source>
</evidence>
<dbReference type="AlphaFoldDB" id="A0A8H8A1V1"/>
<dbReference type="Proteomes" id="UP000673691">
    <property type="component" value="Unassembled WGS sequence"/>
</dbReference>
<evidence type="ECO:0000313" key="2">
    <source>
        <dbReference type="EMBL" id="KAG5463497.1"/>
    </source>
</evidence>
<protein>
    <submittedName>
        <fullName evidence="2">Uncharacterized protein</fullName>
    </submittedName>
</protein>
<organism evidence="2 3">
    <name type="scientific">Olpidium bornovanus</name>
    <dbReference type="NCBI Taxonomy" id="278681"/>
    <lineage>
        <taxon>Eukaryota</taxon>
        <taxon>Fungi</taxon>
        <taxon>Fungi incertae sedis</taxon>
        <taxon>Olpidiomycota</taxon>
        <taxon>Olpidiomycotina</taxon>
        <taxon>Olpidiomycetes</taxon>
        <taxon>Olpidiales</taxon>
        <taxon>Olpidiaceae</taxon>
        <taxon>Olpidium</taxon>
    </lineage>
</organism>
<dbReference type="EMBL" id="JAEFCI010000503">
    <property type="protein sequence ID" value="KAG5463497.1"/>
    <property type="molecule type" value="Genomic_DNA"/>
</dbReference>
<name>A0A8H8A1V1_9FUNG</name>